<feature type="transmembrane region" description="Helical" evidence="1">
    <location>
        <begin position="169"/>
        <end position="188"/>
    </location>
</feature>
<dbReference type="EMBL" id="MDGQ01000005">
    <property type="protein sequence ID" value="OEK04106.1"/>
    <property type="molecule type" value="Genomic_DNA"/>
</dbReference>
<gene>
    <name evidence="2" type="ORF">BFP71_11505</name>
</gene>
<name>A0A1E5SYB4_9BACT</name>
<sequence length="194" mass="21967">MIFGIVSYKANAHDPDQFSYQFSYGKGANEMIIHLTPKSAFDLILSLKPDLSDTAVIRLKDYIVDYANYFNKTVQLDINNNKVDFILYATNLTEHDATLSFQINGYKGAYDDFRLSISSFTEIYHHTENNVRVPTSQGELNFILDKDKQTYMQSDTTIKSSFWSGNVKIYALAVLALLIVLGLSLGVVRKVKPN</sequence>
<dbReference type="STRING" id="1563681.BFP71_11505"/>
<protein>
    <submittedName>
        <fullName evidence="2">Uncharacterized protein</fullName>
    </submittedName>
</protein>
<proteinExistence type="predicted"/>
<dbReference type="AlphaFoldDB" id="A0A1E5SYB4"/>
<evidence type="ECO:0000313" key="2">
    <source>
        <dbReference type="EMBL" id="OEK04106.1"/>
    </source>
</evidence>
<reference evidence="2 3" key="1">
    <citation type="submission" date="2016-08" db="EMBL/GenBank/DDBJ databases">
        <title>Draft genome of Fabibacter sp. strain SK-8.</title>
        <authorList>
            <person name="Wong S.-K."/>
            <person name="Hamasaki K."/>
            <person name="Yoshizawa S."/>
        </authorList>
    </citation>
    <scope>NUCLEOTIDE SEQUENCE [LARGE SCALE GENOMIC DNA]</scope>
    <source>
        <strain evidence="2 3">SK-8</strain>
    </source>
</reference>
<evidence type="ECO:0000313" key="3">
    <source>
        <dbReference type="Proteomes" id="UP000095552"/>
    </source>
</evidence>
<comment type="caution">
    <text evidence="2">The sequence shown here is derived from an EMBL/GenBank/DDBJ whole genome shotgun (WGS) entry which is preliminary data.</text>
</comment>
<keyword evidence="1" id="KW-0812">Transmembrane</keyword>
<evidence type="ECO:0000256" key="1">
    <source>
        <dbReference type="SAM" id="Phobius"/>
    </source>
</evidence>
<keyword evidence="1" id="KW-1133">Transmembrane helix</keyword>
<dbReference type="Proteomes" id="UP000095552">
    <property type="component" value="Unassembled WGS sequence"/>
</dbReference>
<keyword evidence="1" id="KW-0472">Membrane</keyword>
<accession>A0A1E5SYB4</accession>
<keyword evidence="3" id="KW-1185">Reference proteome</keyword>
<organism evidence="2 3">
    <name type="scientific">Roseivirga misakiensis</name>
    <dbReference type="NCBI Taxonomy" id="1563681"/>
    <lineage>
        <taxon>Bacteria</taxon>
        <taxon>Pseudomonadati</taxon>
        <taxon>Bacteroidota</taxon>
        <taxon>Cytophagia</taxon>
        <taxon>Cytophagales</taxon>
        <taxon>Roseivirgaceae</taxon>
        <taxon>Roseivirga</taxon>
    </lineage>
</organism>